<evidence type="ECO:0000313" key="10">
    <source>
        <dbReference type="EMBL" id="GAA4676741.1"/>
    </source>
</evidence>
<dbReference type="InterPro" id="IPR021520">
    <property type="entry name" value="Stealth_CR2"/>
</dbReference>
<keyword evidence="11" id="KW-1185">Reference proteome</keyword>
<protein>
    <recommendedName>
        <fullName evidence="12">Glycosyltransferase</fullName>
    </recommendedName>
</protein>
<dbReference type="InterPro" id="IPR031357">
    <property type="entry name" value="Stealth_CR3"/>
</dbReference>
<feature type="compositionally biased region" description="Low complexity" evidence="4">
    <location>
        <begin position="385"/>
        <end position="394"/>
    </location>
</feature>
<keyword evidence="2" id="KW-0808">Transferase</keyword>
<dbReference type="InterPro" id="IPR001296">
    <property type="entry name" value="Glyco_trans_1"/>
</dbReference>
<dbReference type="Pfam" id="PF17101">
    <property type="entry name" value="Stealth_CR1"/>
    <property type="match status" value="1"/>
</dbReference>
<sequence>MRIAYLVVEVTATDEGTRGVLAQARAMAEHHEVQVVNLLRSGEAALPLPVRHLVDLRDPRRPGVDPAVADAAQAARWHQRPSALVRAGWDRKFTALTDAALEHALGDLDVDAVVSTSPGLLAAAVELTPAHVVVAHHDHRPSVARTPEALLQHGPAADVVVAPTEVHATWLREQLGEVAPEVVVLPDPLDPGFRPRSRLDRPVITAVARLVPDKQLPKLVAAFAEVADQLPGWRLRIVGEGPQRVDVVRQIRRHGLWDRVEVVTSVPDLPAVWATSAVCAIASRSEGFALAALEAMAAGVPVVAFDAAAGARELVEHEVNGLLVAPESVAGLAAALLRLAEDETLRRRLGHAAAVTARGYEAGALAERWTRVLGDARAARAGRGRWAARAAAKPPRAPRPQSPEGLHDVVDRLTPAQARRDALAWTVRAARETGVPWFVVPPHGDDGPTVVLPAVARDRLLAALAEPGAPAHLSLREPEQHGWPERRGTPAVMAERLRGGRTPLLCVEPWPVGVLGDGASVAVELWELSAAGELVAPRRNRFAESVPLDRLTPALLAEVEVDDLTVPTLPLLATPALDTCRFPVDVVYTWVDGADPAWNADREQRLAGVTGDAAQTAQTRESSGQARYLDRDELRYSLRSIHLFAPWVRRIHLVTAGQVPAWLDVDHPRINLVHHRDLLPAEALPTFNSHAIETGLHRIEGLSEHFVYFNDDFLLGRPVPPERFFSPSGRNAVFPSPSVIGLSDLPAAPPYLRAAWNNRALLAERFGATITHHLAHAPYAHRVSVVEAVHGAFPAQLAATARSPFRAGSDVSTLSSLAQHLGLLTGDSFLSEADLAYVNLSNADVDRQLEEVLERGQDFICLGDHHDHALRATVLDRLLAEFYPAYYPVPAPWERT</sequence>
<dbReference type="Pfam" id="PF00534">
    <property type="entry name" value="Glycos_transf_1"/>
    <property type="match status" value="1"/>
</dbReference>
<dbReference type="Pfam" id="PF11380">
    <property type="entry name" value="Stealth_CR2"/>
    <property type="match status" value="1"/>
</dbReference>
<evidence type="ECO:0000259" key="6">
    <source>
        <dbReference type="Pfam" id="PF11380"/>
    </source>
</evidence>
<keyword evidence="3" id="KW-0270">Exopolysaccharide synthesis</keyword>
<dbReference type="InterPro" id="IPR047141">
    <property type="entry name" value="Stealth"/>
</dbReference>
<evidence type="ECO:0000259" key="9">
    <source>
        <dbReference type="Pfam" id="PF17103"/>
    </source>
</evidence>
<feature type="domain" description="Stealth protein CR4 conserved region 4" evidence="9">
    <location>
        <begin position="853"/>
        <end position="895"/>
    </location>
</feature>
<dbReference type="InterPro" id="IPR031358">
    <property type="entry name" value="Stealth_CR1"/>
</dbReference>
<dbReference type="PANTHER" id="PTHR24045:SF0">
    <property type="entry name" value="N-ACETYLGLUCOSAMINE-1-PHOSPHOTRANSFERASE SUBUNITS ALPHA_BETA"/>
    <property type="match status" value="1"/>
</dbReference>
<evidence type="ECO:0000256" key="4">
    <source>
        <dbReference type="SAM" id="MobiDB-lite"/>
    </source>
</evidence>
<evidence type="ECO:0000256" key="1">
    <source>
        <dbReference type="ARBA" id="ARBA00007583"/>
    </source>
</evidence>
<organism evidence="10 11">
    <name type="scientific">Nocardioides nanhaiensis</name>
    <dbReference type="NCBI Taxonomy" id="1476871"/>
    <lineage>
        <taxon>Bacteria</taxon>
        <taxon>Bacillati</taxon>
        <taxon>Actinomycetota</taxon>
        <taxon>Actinomycetes</taxon>
        <taxon>Propionibacteriales</taxon>
        <taxon>Nocardioidaceae</taxon>
        <taxon>Nocardioides</taxon>
    </lineage>
</organism>
<dbReference type="Pfam" id="PF17103">
    <property type="entry name" value="Stealth_CR4"/>
    <property type="match status" value="1"/>
</dbReference>
<feature type="domain" description="Stealth protein CR2 conserved region 2" evidence="6">
    <location>
        <begin position="627"/>
        <end position="730"/>
    </location>
</feature>
<evidence type="ECO:0000256" key="3">
    <source>
        <dbReference type="ARBA" id="ARBA00023169"/>
    </source>
</evidence>
<gene>
    <name evidence="10" type="ORF">GCM10023226_12450</name>
</gene>
<dbReference type="Pfam" id="PF17102">
    <property type="entry name" value="Stealth_CR3"/>
    <property type="match status" value="1"/>
</dbReference>
<comment type="caution">
    <text evidence="10">The sequence shown here is derived from an EMBL/GenBank/DDBJ whole genome shotgun (WGS) entry which is preliminary data.</text>
</comment>
<evidence type="ECO:0000259" key="5">
    <source>
        <dbReference type="Pfam" id="PF00534"/>
    </source>
</evidence>
<evidence type="ECO:0000259" key="7">
    <source>
        <dbReference type="Pfam" id="PF17101"/>
    </source>
</evidence>
<proteinExistence type="inferred from homology"/>
<dbReference type="RefSeq" id="WP_345263730.1">
    <property type="nucleotide sequence ID" value="NZ_BAABIM010000001.1"/>
</dbReference>
<feature type="domain" description="Glycosyl transferase family 1" evidence="5">
    <location>
        <begin position="197"/>
        <end position="353"/>
    </location>
</feature>
<feature type="domain" description="Stealth protein CR3 conserved region 3" evidence="8">
    <location>
        <begin position="775"/>
        <end position="821"/>
    </location>
</feature>
<name>A0ABP8W142_9ACTN</name>
<dbReference type="SUPFAM" id="SSF53756">
    <property type="entry name" value="UDP-Glycosyltransferase/glycogen phosphorylase"/>
    <property type="match status" value="1"/>
</dbReference>
<evidence type="ECO:0000313" key="11">
    <source>
        <dbReference type="Proteomes" id="UP001500621"/>
    </source>
</evidence>
<evidence type="ECO:0008006" key="12">
    <source>
        <dbReference type="Google" id="ProtNLM"/>
    </source>
</evidence>
<dbReference type="InterPro" id="IPR031356">
    <property type="entry name" value="Stealth_CR4"/>
</dbReference>
<accession>A0ABP8W142</accession>
<feature type="region of interest" description="Disordered" evidence="4">
    <location>
        <begin position="385"/>
        <end position="407"/>
    </location>
</feature>
<evidence type="ECO:0000259" key="8">
    <source>
        <dbReference type="Pfam" id="PF17102"/>
    </source>
</evidence>
<feature type="domain" description="Stealth protein CR1 conserved region 1" evidence="7">
    <location>
        <begin position="582"/>
        <end position="608"/>
    </location>
</feature>
<evidence type="ECO:0000256" key="2">
    <source>
        <dbReference type="ARBA" id="ARBA00022679"/>
    </source>
</evidence>
<dbReference type="EMBL" id="BAABIM010000001">
    <property type="protein sequence ID" value="GAA4676741.1"/>
    <property type="molecule type" value="Genomic_DNA"/>
</dbReference>
<comment type="similarity">
    <text evidence="1">Belongs to the stealth family.</text>
</comment>
<dbReference type="PANTHER" id="PTHR24045">
    <property type="match status" value="1"/>
</dbReference>
<dbReference type="Gene3D" id="3.40.50.2000">
    <property type="entry name" value="Glycogen Phosphorylase B"/>
    <property type="match status" value="2"/>
</dbReference>
<dbReference type="Proteomes" id="UP001500621">
    <property type="component" value="Unassembled WGS sequence"/>
</dbReference>
<reference evidence="11" key="1">
    <citation type="journal article" date="2019" name="Int. J. Syst. Evol. Microbiol.">
        <title>The Global Catalogue of Microorganisms (GCM) 10K type strain sequencing project: providing services to taxonomists for standard genome sequencing and annotation.</title>
        <authorList>
            <consortium name="The Broad Institute Genomics Platform"/>
            <consortium name="The Broad Institute Genome Sequencing Center for Infectious Disease"/>
            <person name="Wu L."/>
            <person name="Ma J."/>
        </authorList>
    </citation>
    <scope>NUCLEOTIDE SEQUENCE [LARGE SCALE GENOMIC DNA]</scope>
    <source>
        <strain evidence="11">JCM 18127</strain>
    </source>
</reference>